<dbReference type="STRING" id="62062.ENSHHUP00000085618"/>
<dbReference type="GO" id="GO:0005886">
    <property type="term" value="C:plasma membrane"/>
    <property type="evidence" value="ECO:0007669"/>
    <property type="project" value="TreeGrafter"/>
</dbReference>
<feature type="transmembrane region" description="Helical" evidence="4">
    <location>
        <begin position="159"/>
        <end position="179"/>
    </location>
</feature>
<dbReference type="GO" id="GO:0005802">
    <property type="term" value="C:trans-Golgi network"/>
    <property type="evidence" value="ECO:0007669"/>
    <property type="project" value="TreeGrafter"/>
</dbReference>
<reference evidence="6" key="3">
    <citation type="submission" date="2025-09" db="UniProtKB">
        <authorList>
            <consortium name="Ensembl"/>
        </authorList>
    </citation>
    <scope>IDENTIFICATION</scope>
</reference>
<sequence>MQAVLSSDYSFAQFRFLERLLLVHGRWSYLRMCKFLRYFFYKNFTFTFVHFWYAFFCGFSAQTVYDEWFITLYNLVYTALPVLGMSLFDQDVNDTWSFQHPNLYVPGQLNQYFSKTAFFKCALHSVYSSVVLFFIPYAAMYDTVRDDGRDIADYQSFALLAQTCLVITVCIQLCLDMSYWTAVNQFFVWGSLAMYFVVTFSMYSNGTHINFPASFPFIGTARNSLNQPNVWLTILLTSILCVLPVVAYRFLLIQLRPTINDKVGTLTNHTGFCS</sequence>
<evidence type="ECO:0000313" key="6">
    <source>
        <dbReference type="Ensembl" id="ENSHHUP00000085618.1"/>
    </source>
</evidence>
<keyword evidence="4" id="KW-0812">Transmembrane</keyword>
<protein>
    <recommendedName>
        <fullName evidence="5">P-type ATPase C-terminal domain-containing protein</fullName>
    </recommendedName>
</protein>
<feature type="transmembrane region" description="Helical" evidence="4">
    <location>
        <begin position="68"/>
        <end position="88"/>
    </location>
</feature>
<keyword evidence="4" id="KW-1133">Transmembrane helix</keyword>
<name>A0A4W5RI35_9TELE</name>
<dbReference type="Ensembl" id="ENSHHUT00000088295.1">
    <property type="protein sequence ID" value="ENSHHUP00000085618.1"/>
    <property type="gene ID" value="ENSHHUG00000049590.1"/>
</dbReference>
<dbReference type="Proteomes" id="UP000314982">
    <property type="component" value="Unassembled WGS sequence"/>
</dbReference>
<feature type="transmembrane region" description="Helical" evidence="4">
    <location>
        <begin position="35"/>
        <end position="56"/>
    </location>
</feature>
<dbReference type="AlphaFoldDB" id="A0A4W5RI35"/>
<dbReference type="GO" id="GO:0140326">
    <property type="term" value="F:ATPase-coupled intramembrane lipid transporter activity"/>
    <property type="evidence" value="ECO:0007669"/>
    <property type="project" value="TreeGrafter"/>
</dbReference>
<dbReference type="Pfam" id="PF16212">
    <property type="entry name" value="PhoLip_ATPase_C"/>
    <property type="match status" value="1"/>
</dbReference>
<dbReference type="GeneTree" id="ENSGT00940000161917"/>
<organism evidence="6 7">
    <name type="scientific">Hucho hucho</name>
    <name type="common">huchen</name>
    <dbReference type="NCBI Taxonomy" id="62062"/>
    <lineage>
        <taxon>Eukaryota</taxon>
        <taxon>Metazoa</taxon>
        <taxon>Chordata</taxon>
        <taxon>Craniata</taxon>
        <taxon>Vertebrata</taxon>
        <taxon>Euteleostomi</taxon>
        <taxon>Actinopterygii</taxon>
        <taxon>Neopterygii</taxon>
        <taxon>Teleostei</taxon>
        <taxon>Protacanthopterygii</taxon>
        <taxon>Salmoniformes</taxon>
        <taxon>Salmonidae</taxon>
        <taxon>Salmoninae</taxon>
        <taxon>Hucho</taxon>
    </lineage>
</organism>
<evidence type="ECO:0000313" key="7">
    <source>
        <dbReference type="Proteomes" id="UP000314982"/>
    </source>
</evidence>
<dbReference type="InterPro" id="IPR032630">
    <property type="entry name" value="P_typ_ATPase_c"/>
</dbReference>
<keyword evidence="7" id="KW-1185">Reference proteome</keyword>
<feature type="domain" description="P-type ATPase C-terminal" evidence="5">
    <location>
        <begin position="4"/>
        <end position="258"/>
    </location>
</feature>
<dbReference type="SUPFAM" id="SSF81665">
    <property type="entry name" value="Calcium ATPase, transmembrane domain M"/>
    <property type="match status" value="1"/>
</dbReference>
<reference evidence="7" key="1">
    <citation type="submission" date="2018-06" db="EMBL/GenBank/DDBJ databases">
        <title>Genome assembly of Danube salmon.</title>
        <authorList>
            <person name="Macqueen D.J."/>
            <person name="Gundappa M.K."/>
        </authorList>
    </citation>
    <scope>NUCLEOTIDE SEQUENCE [LARGE SCALE GENOMIC DNA]</scope>
</reference>
<feature type="transmembrane region" description="Helical" evidence="4">
    <location>
        <begin position="117"/>
        <end position="139"/>
    </location>
</feature>
<dbReference type="GO" id="GO:0045332">
    <property type="term" value="P:phospholipid translocation"/>
    <property type="evidence" value="ECO:0007669"/>
    <property type="project" value="TreeGrafter"/>
</dbReference>
<evidence type="ECO:0000256" key="2">
    <source>
        <dbReference type="ARBA" id="ARBA00022723"/>
    </source>
</evidence>
<keyword evidence="3" id="KW-0460">Magnesium</keyword>
<dbReference type="InterPro" id="IPR023298">
    <property type="entry name" value="ATPase_P-typ_TM_dom_sf"/>
</dbReference>
<keyword evidence="4" id="KW-0472">Membrane</keyword>
<keyword evidence="2" id="KW-0479">Metal-binding</keyword>
<dbReference type="PANTHER" id="PTHR24092">
    <property type="entry name" value="PROBABLE PHOSPHOLIPID-TRANSPORTING ATPASE"/>
    <property type="match status" value="1"/>
</dbReference>
<evidence type="ECO:0000256" key="1">
    <source>
        <dbReference type="ARBA" id="ARBA00004141"/>
    </source>
</evidence>
<dbReference type="GO" id="GO:0007030">
    <property type="term" value="P:Golgi organization"/>
    <property type="evidence" value="ECO:0007669"/>
    <property type="project" value="TreeGrafter"/>
</dbReference>
<proteinExistence type="predicted"/>
<dbReference type="GO" id="GO:0046872">
    <property type="term" value="F:metal ion binding"/>
    <property type="evidence" value="ECO:0007669"/>
    <property type="project" value="UniProtKB-KW"/>
</dbReference>
<evidence type="ECO:0000256" key="4">
    <source>
        <dbReference type="SAM" id="Phobius"/>
    </source>
</evidence>
<reference evidence="6" key="2">
    <citation type="submission" date="2025-08" db="UniProtKB">
        <authorList>
            <consortium name="Ensembl"/>
        </authorList>
    </citation>
    <scope>IDENTIFICATION</scope>
</reference>
<comment type="subcellular location">
    <subcellularLocation>
        <location evidence="1">Membrane</location>
        <topology evidence="1">Multi-pass membrane protein</topology>
    </subcellularLocation>
</comment>
<evidence type="ECO:0000256" key="3">
    <source>
        <dbReference type="ARBA" id="ARBA00022842"/>
    </source>
</evidence>
<feature type="transmembrane region" description="Helical" evidence="4">
    <location>
        <begin position="230"/>
        <end position="252"/>
    </location>
</feature>
<feature type="transmembrane region" description="Helical" evidence="4">
    <location>
        <begin position="186"/>
        <end position="204"/>
    </location>
</feature>
<accession>A0A4W5RI35</accession>
<evidence type="ECO:0000259" key="5">
    <source>
        <dbReference type="Pfam" id="PF16212"/>
    </source>
</evidence>
<dbReference type="PANTHER" id="PTHR24092:SF52">
    <property type="entry name" value="PHOSPHOLIPID-TRANSPORTING ATPASE FETA"/>
    <property type="match status" value="1"/>
</dbReference>